<reference evidence="1 2" key="1">
    <citation type="journal article" date="2013" name="PLoS ONE">
        <title>Lactobacillus paracasei comparative genomics: towards species pan-genome definition and exploitation of diversity.</title>
        <authorList>
            <person name="Smokvina T."/>
            <person name="Wels M."/>
            <person name="Polka J."/>
            <person name="Chervaux C."/>
            <person name="Brisse S."/>
            <person name="Boekhorst J."/>
            <person name="van Hylckama Vlieg J.E."/>
            <person name="Siezen R.J."/>
        </authorList>
    </citation>
    <scope>NUCLEOTIDE SEQUENCE [LARGE SCALE GENOMIC DNA]</scope>
    <source>
        <strain evidence="1 2">Lpp225</strain>
    </source>
</reference>
<dbReference type="Proteomes" id="UP000014270">
    <property type="component" value="Unassembled WGS sequence"/>
</dbReference>
<comment type="caution">
    <text evidence="1">The sequence shown here is derived from an EMBL/GenBank/DDBJ whole genome shotgun (WGS) entry which is preliminary data.</text>
</comment>
<sequence length="41" mass="4897">MRSQAQKPVHKHLKPNWSKIHSFKLQVTDVQVSKRVRARFV</sequence>
<dbReference type="PATRIC" id="fig|1256225.3.peg.1390"/>
<evidence type="ECO:0000313" key="1">
    <source>
        <dbReference type="EMBL" id="EPC37946.1"/>
    </source>
</evidence>
<evidence type="ECO:0000313" key="2">
    <source>
        <dbReference type="Proteomes" id="UP000014270"/>
    </source>
</evidence>
<organism evidence="1 2">
    <name type="scientific">Lacticaseibacillus paracasei subsp. paracasei Lpp225</name>
    <dbReference type="NCBI Taxonomy" id="1256225"/>
    <lineage>
        <taxon>Bacteria</taxon>
        <taxon>Bacillati</taxon>
        <taxon>Bacillota</taxon>
        <taxon>Bacilli</taxon>
        <taxon>Lactobacillales</taxon>
        <taxon>Lactobacillaceae</taxon>
        <taxon>Lacticaseibacillus</taxon>
    </lineage>
</organism>
<gene>
    <name evidence="1" type="ORF">Lpp225_1329</name>
</gene>
<accession>S2NT66</accession>
<name>S2NT66_LACPA</name>
<protein>
    <submittedName>
        <fullName evidence="1">Uncharacterized protein</fullName>
    </submittedName>
</protein>
<dbReference type="EMBL" id="ANMM01000009">
    <property type="protein sequence ID" value="EPC37946.1"/>
    <property type="molecule type" value="Genomic_DNA"/>
</dbReference>
<dbReference type="AlphaFoldDB" id="S2NT66"/>
<proteinExistence type="predicted"/>